<evidence type="ECO:0000313" key="2">
    <source>
        <dbReference type="Proteomes" id="UP000199597"/>
    </source>
</evidence>
<sequence length="106" mass="11286">MNKGGPTSLGNDMTDFMSSIDYLPAPMARTTVKRTETYKNGKTSMEAASPFDGGLYLMVLMARGSSPLVENCHRRVGDLPDGDAGKATGDLESVLVTRLTALNNDA</sequence>
<keyword evidence="2" id="KW-1185">Reference proteome</keyword>
<reference evidence="2" key="1">
    <citation type="submission" date="2016-10" db="EMBL/GenBank/DDBJ databases">
        <authorList>
            <person name="Varghese N."/>
            <person name="Submissions S."/>
        </authorList>
    </citation>
    <scope>NUCLEOTIDE SEQUENCE [LARGE SCALE GENOMIC DNA]</scope>
    <source>
        <strain evidence="2">DSM 23676</strain>
    </source>
</reference>
<evidence type="ECO:0000313" key="1">
    <source>
        <dbReference type="EMBL" id="SDS93903.1"/>
    </source>
</evidence>
<protein>
    <submittedName>
        <fullName evidence="1">Uncharacterized protein</fullName>
    </submittedName>
</protein>
<dbReference type="STRING" id="1136497.SAMN04489752_2907"/>
<dbReference type="AlphaFoldDB" id="A0A1H1W9X8"/>
<dbReference type="Proteomes" id="UP000199597">
    <property type="component" value="Chromosome I"/>
</dbReference>
<gene>
    <name evidence="1" type="ORF">SAMN04489752_2907</name>
</gene>
<accession>A0A1H1W9X8</accession>
<organism evidence="1 2">
    <name type="scientific">Brevibacterium siliguriense</name>
    <dbReference type="NCBI Taxonomy" id="1136497"/>
    <lineage>
        <taxon>Bacteria</taxon>
        <taxon>Bacillati</taxon>
        <taxon>Actinomycetota</taxon>
        <taxon>Actinomycetes</taxon>
        <taxon>Micrococcales</taxon>
        <taxon>Brevibacteriaceae</taxon>
        <taxon>Brevibacterium</taxon>
    </lineage>
</organism>
<dbReference type="EMBL" id="LT629766">
    <property type="protein sequence ID" value="SDS93903.1"/>
    <property type="molecule type" value="Genomic_DNA"/>
</dbReference>
<proteinExistence type="predicted"/>
<name>A0A1H1W9X8_9MICO</name>